<dbReference type="Proteomes" id="UP000318509">
    <property type="component" value="Unassembled WGS sequence"/>
</dbReference>
<name>A0A537JWE9_9BACT</name>
<evidence type="ECO:0000313" key="1">
    <source>
        <dbReference type="EMBL" id="TMI87622.1"/>
    </source>
</evidence>
<dbReference type="AlphaFoldDB" id="A0A537JWE9"/>
<reference evidence="1 2" key="1">
    <citation type="journal article" date="2019" name="Nat. Microbiol.">
        <title>Mediterranean grassland soil C-N compound turnover is dependent on rainfall and depth, and is mediated by genomically divergent microorganisms.</title>
        <authorList>
            <person name="Diamond S."/>
            <person name="Andeer P.F."/>
            <person name="Li Z."/>
            <person name="Crits-Christoph A."/>
            <person name="Burstein D."/>
            <person name="Anantharaman K."/>
            <person name="Lane K.R."/>
            <person name="Thomas B.C."/>
            <person name="Pan C."/>
            <person name="Northen T.R."/>
            <person name="Banfield J.F."/>
        </authorList>
    </citation>
    <scope>NUCLEOTIDE SEQUENCE [LARGE SCALE GENOMIC DNA]</scope>
    <source>
        <strain evidence="1">NP_3</strain>
    </source>
</reference>
<proteinExistence type="predicted"/>
<organism evidence="1 2">
    <name type="scientific">Candidatus Segetimicrobium genomatis</name>
    <dbReference type="NCBI Taxonomy" id="2569760"/>
    <lineage>
        <taxon>Bacteria</taxon>
        <taxon>Bacillati</taxon>
        <taxon>Candidatus Sysuimicrobiota</taxon>
        <taxon>Candidatus Sysuimicrobiia</taxon>
        <taxon>Candidatus Sysuimicrobiales</taxon>
        <taxon>Candidatus Segetimicrobiaceae</taxon>
        <taxon>Candidatus Segetimicrobium</taxon>
    </lineage>
</organism>
<dbReference type="EMBL" id="VBAK01000153">
    <property type="protein sequence ID" value="TMI87622.1"/>
    <property type="molecule type" value="Genomic_DNA"/>
</dbReference>
<accession>A0A537JWE9</accession>
<gene>
    <name evidence="1" type="ORF">E6H00_15090</name>
</gene>
<sequence length="150" mass="15505">MRGILAAVLVVACALVYSVPWAGAAMMTGDIKKELQTAIFHASELAQRGNSVAASKLHLQHTINCLVGDTGSNFKMDAGYPCQGQGNGIIPDLKAAAAMNWPGAAKALKEASLALDLAVQAQAKTDVNEVQPWAKVVADHLKAALAALGS</sequence>
<comment type="caution">
    <text evidence="1">The sequence shown here is derived from an EMBL/GenBank/DDBJ whole genome shotgun (WGS) entry which is preliminary data.</text>
</comment>
<protein>
    <submittedName>
        <fullName evidence="1">Uncharacterized protein</fullName>
    </submittedName>
</protein>
<evidence type="ECO:0000313" key="2">
    <source>
        <dbReference type="Proteomes" id="UP000318509"/>
    </source>
</evidence>